<organism evidence="2 3">
    <name type="scientific">Brachyspira intermedia (strain ATCC 51140 / PWS/A)</name>
    <name type="common">Serpulina intermedia</name>
    <dbReference type="NCBI Taxonomy" id="1045858"/>
    <lineage>
        <taxon>Bacteria</taxon>
        <taxon>Pseudomonadati</taxon>
        <taxon>Spirochaetota</taxon>
        <taxon>Spirochaetia</taxon>
        <taxon>Brachyspirales</taxon>
        <taxon>Brachyspiraceae</taxon>
        <taxon>Brachyspira</taxon>
    </lineage>
</organism>
<dbReference type="GO" id="GO:0004519">
    <property type="term" value="F:endonuclease activity"/>
    <property type="evidence" value="ECO:0007669"/>
    <property type="project" value="UniProtKB-KW"/>
</dbReference>
<dbReference type="Gene3D" id="3.40.1350.10">
    <property type="match status" value="1"/>
</dbReference>
<dbReference type="HOGENOM" id="CLU_818396_0_0_12"/>
<dbReference type="PATRIC" id="fig|1045858.4.peg.531"/>
<dbReference type="OrthoDB" id="891863at2"/>
<name>G0EJG4_BRAIP</name>
<dbReference type="EMBL" id="CP002874">
    <property type="protein sequence ID" value="AEM21163.1"/>
    <property type="molecule type" value="Genomic_DNA"/>
</dbReference>
<dbReference type="Pfam" id="PF04471">
    <property type="entry name" value="Mrr_cat"/>
    <property type="match status" value="1"/>
</dbReference>
<keyword evidence="2" id="KW-0255">Endonuclease</keyword>
<dbReference type="Proteomes" id="UP000008522">
    <property type="component" value="Chromosome"/>
</dbReference>
<protein>
    <submittedName>
        <fullName evidence="2">Restriction endonuclease</fullName>
    </submittedName>
</protein>
<dbReference type="RefSeq" id="WP_014487011.1">
    <property type="nucleotide sequence ID" value="NC_017243.1"/>
</dbReference>
<dbReference type="InterPro" id="IPR011335">
    <property type="entry name" value="Restrct_endonuc-II-like"/>
</dbReference>
<feature type="domain" description="Restriction endonuclease type IV Mrr" evidence="1">
    <location>
        <begin position="202"/>
        <end position="321"/>
    </location>
</feature>
<evidence type="ECO:0000313" key="2">
    <source>
        <dbReference type="EMBL" id="AEM21163.1"/>
    </source>
</evidence>
<keyword evidence="3" id="KW-1185">Reference proteome</keyword>
<dbReference type="GO" id="GO:0003677">
    <property type="term" value="F:DNA binding"/>
    <property type="evidence" value="ECO:0007669"/>
    <property type="project" value="InterPro"/>
</dbReference>
<dbReference type="KEGG" id="bip:Bint_0532"/>
<dbReference type="eggNOG" id="ENOG5033TWG">
    <property type="taxonomic scope" value="Bacteria"/>
</dbReference>
<dbReference type="AlphaFoldDB" id="G0EJG4"/>
<evidence type="ECO:0000259" key="1">
    <source>
        <dbReference type="Pfam" id="PF04471"/>
    </source>
</evidence>
<dbReference type="GO" id="GO:0009307">
    <property type="term" value="P:DNA restriction-modification system"/>
    <property type="evidence" value="ECO:0007669"/>
    <property type="project" value="InterPro"/>
</dbReference>
<keyword evidence="2" id="KW-0540">Nuclease</keyword>
<proteinExistence type="predicted"/>
<sequence>MERNYFLHRISHGYECSYPILEKGYLSTGYEMLFSEELYKIVENGDYYGEFKSYVENIWGECPKWIHHLWRFIHGFKKGDYIIVPQFGGLFSIYEIIGDNFIGKNDKELKSVLKPFINTEDYQKLDFFWKVKPVYTNIKRAEYANAELTRKMHYRGTNISCNDIAETINELLENINNNRPINLTYDILNTCSKNIFDLVRNRLNPDKFERLIGLYFKQCGADNIERPSKIDNPNGDCDIQASFDLIRTIIHVQAKFHTDYTDQWAIEQIKNFLEYKSSNEDGYSHIGWVISSCDDFSDEAKNLAIDNNILLINGKTFSEMLIKAGISSLEGNI</sequence>
<dbReference type="SUPFAM" id="SSF52980">
    <property type="entry name" value="Restriction endonuclease-like"/>
    <property type="match status" value="1"/>
</dbReference>
<evidence type="ECO:0000313" key="3">
    <source>
        <dbReference type="Proteomes" id="UP000008522"/>
    </source>
</evidence>
<accession>G0EJG4</accession>
<dbReference type="InterPro" id="IPR011856">
    <property type="entry name" value="tRNA_endonuc-like_dom_sf"/>
</dbReference>
<gene>
    <name evidence="2" type="ordered locus">Bint_0532</name>
</gene>
<dbReference type="InterPro" id="IPR007560">
    <property type="entry name" value="Restrct_endonuc_IV_Mrr"/>
</dbReference>
<reference evidence="2 3" key="1">
    <citation type="journal article" date="2011" name="BMC Genomics">
        <title>Complete genome sequence of Brachyspira intermedia reveals unique genomic features in Brachyspira species and phage-mediated horizontal gene transfer.</title>
        <authorList>
            <person name="Hafstrom T."/>
            <person name="Jansson D.S."/>
            <person name="Segerman B."/>
        </authorList>
    </citation>
    <scope>NUCLEOTIDE SEQUENCE [LARGE SCALE GENOMIC DNA]</scope>
    <source>
        <strain evidence="3">ATCC 51140 / PWS/A</strain>
    </source>
</reference>
<dbReference type="GeneID" id="44969090"/>
<keyword evidence="2" id="KW-0378">Hydrolase</keyword>